<dbReference type="Proteomes" id="UP000184245">
    <property type="component" value="Unassembled WGS sequence"/>
</dbReference>
<dbReference type="RefSeq" id="WP_072854843.1">
    <property type="nucleotide sequence ID" value="NZ_FQVI01000049.1"/>
</dbReference>
<proteinExistence type="predicted"/>
<keyword evidence="2" id="KW-1185">Reference proteome</keyword>
<dbReference type="AlphaFoldDB" id="A0A1M5CXV4"/>
<dbReference type="EMBL" id="FQVI01000049">
    <property type="protein sequence ID" value="SHF59515.1"/>
    <property type="molecule type" value="Genomic_DNA"/>
</dbReference>
<name>A0A1M5CXV4_9CLOT</name>
<evidence type="ECO:0000313" key="2">
    <source>
        <dbReference type="Proteomes" id="UP000184245"/>
    </source>
</evidence>
<reference evidence="1 2" key="1">
    <citation type="submission" date="2016-11" db="EMBL/GenBank/DDBJ databases">
        <authorList>
            <person name="Jaros S."/>
            <person name="Januszkiewicz K."/>
            <person name="Wedrychowicz H."/>
        </authorList>
    </citation>
    <scope>NUCLEOTIDE SEQUENCE [LARGE SCALE GENOMIC DNA]</scope>
    <source>
        <strain evidence="1 2">DSM 17459</strain>
    </source>
</reference>
<sequence length="90" mass="10420">MVKFILGEDRHIKFLVHSNKNEHFEISEASWELLKAGKVEQSGACVVSVENEKNYLDIKLSPRQLGTYHLMLTYTVGDEIIKNKEEVWVD</sequence>
<dbReference type="STRING" id="1122155.SAMN02745158_04336"/>
<evidence type="ECO:0000313" key="1">
    <source>
        <dbReference type="EMBL" id="SHF59515.1"/>
    </source>
</evidence>
<protein>
    <submittedName>
        <fullName evidence="1">Uncharacterized protein</fullName>
    </submittedName>
</protein>
<gene>
    <name evidence="1" type="ORF">SAMN02745158_04336</name>
</gene>
<organism evidence="1 2">
    <name type="scientific">Lactonifactor longoviformis DSM 17459</name>
    <dbReference type="NCBI Taxonomy" id="1122155"/>
    <lineage>
        <taxon>Bacteria</taxon>
        <taxon>Bacillati</taxon>
        <taxon>Bacillota</taxon>
        <taxon>Clostridia</taxon>
        <taxon>Eubacteriales</taxon>
        <taxon>Clostridiaceae</taxon>
        <taxon>Lactonifactor</taxon>
    </lineage>
</organism>
<accession>A0A1M5CXV4</accession>